<evidence type="ECO:0000256" key="1">
    <source>
        <dbReference type="SAM" id="MobiDB-lite"/>
    </source>
</evidence>
<name>A0ABP0R7K6_9DINO</name>
<comment type="caution">
    <text evidence="2">The sequence shown here is derived from an EMBL/GenBank/DDBJ whole genome shotgun (WGS) entry which is preliminary data.</text>
</comment>
<protein>
    <submittedName>
        <fullName evidence="2">Uncharacterized protein</fullName>
    </submittedName>
</protein>
<accession>A0ABP0R7K6</accession>
<evidence type="ECO:0000313" key="2">
    <source>
        <dbReference type="EMBL" id="CAK9095186.1"/>
    </source>
</evidence>
<feature type="compositionally biased region" description="Polar residues" evidence="1">
    <location>
        <begin position="269"/>
        <end position="281"/>
    </location>
</feature>
<organism evidence="2 3">
    <name type="scientific">Durusdinium trenchii</name>
    <dbReference type="NCBI Taxonomy" id="1381693"/>
    <lineage>
        <taxon>Eukaryota</taxon>
        <taxon>Sar</taxon>
        <taxon>Alveolata</taxon>
        <taxon>Dinophyceae</taxon>
        <taxon>Suessiales</taxon>
        <taxon>Symbiodiniaceae</taxon>
        <taxon>Durusdinium</taxon>
    </lineage>
</organism>
<gene>
    <name evidence="2" type="ORF">CCMP2556_LOCUS45353</name>
</gene>
<evidence type="ECO:0000313" key="3">
    <source>
        <dbReference type="Proteomes" id="UP001642484"/>
    </source>
</evidence>
<dbReference type="EMBL" id="CAXAMN010025448">
    <property type="protein sequence ID" value="CAK9095186.1"/>
    <property type="molecule type" value="Genomic_DNA"/>
</dbReference>
<keyword evidence="3" id="KW-1185">Reference proteome</keyword>
<feature type="region of interest" description="Disordered" evidence="1">
    <location>
        <begin position="269"/>
        <end position="289"/>
    </location>
</feature>
<sequence>MHSCYQSGTGSVEMFLMYQQCLRSHSDIFKKWRSFCEEWSWQTDLQRVILRQLTVGREKTWVHAYKGSASELLTLFPLVVLWCLRSAPGPEELSFFAMWEVISALQRAKLEPENFEQVASTLQSALAKHMAAHTRAYGDEHLLPKHHFMLHIPGQILRDKCMLDCFVTERKGKPLKALLDAAGSGHVGLEQSLLRRALFEQIDDRPSAWQTHLEPPVQSSNGDLLSLKLHWASTTQEQVVAGQMRRKDGHLLEDFHFVSWPLGRGVQSHGGSSPSLQSLSHAIQGVNGA</sequence>
<reference evidence="2 3" key="1">
    <citation type="submission" date="2024-02" db="EMBL/GenBank/DDBJ databases">
        <authorList>
            <person name="Chen Y."/>
            <person name="Shah S."/>
            <person name="Dougan E. K."/>
            <person name="Thang M."/>
            <person name="Chan C."/>
        </authorList>
    </citation>
    <scope>NUCLEOTIDE SEQUENCE [LARGE SCALE GENOMIC DNA]</scope>
</reference>
<dbReference type="Proteomes" id="UP001642484">
    <property type="component" value="Unassembled WGS sequence"/>
</dbReference>
<feature type="non-terminal residue" evidence="2">
    <location>
        <position position="289"/>
    </location>
</feature>
<proteinExistence type="predicted"/>